<dbReference type="Gene3D" id="3.20.20.370">
    <property type="entry name" value="Glycoside hydrolase/deacetylase"/>
    <property type="match status" value="1"/>
</dbReference>
<dbReference type="InterPro" id="IPR011330">
    <property type="entry name" value="Glyco_hydro/deAcase_b/a-brl"/>
</dbReference>
<dbReference type="PANTHER" id="PTHR10587:SF133">
    <property type="entry name" value="CHITIN DEACETYLASE 1-RELATED"/>
    <property type="match status" value="1"/>
</dbReference>
<proteinExistence type="predicted"/>
<keyword evidence="1" id="KW-0479">Metal-binding</keyword>
<gene>
    <name evidence="5" type="ORF">JOD45_001192</name>
</gene>
<name>A0ABS2PY59_9BACL</name>
<feature type="chain" id="PRO_5045762080" evidence="3">
    <location>
        <begin position="26"/>
        <end position="261"/>
    </location>
</feature>
<evidence type="ECO:0000256" key="3">
    <source>
        <dbReference type="SAM" id="SignalP"/>
    </source>
</evidence>
<dbReference type="PANTHER" id="PTHR10587">
    <property type="entry name" value="GLYCOSYL TRANSFERASE-RELATED"/>
    <property type="match status" value="1"/>
</dbReference>
<feature type="signal peptide" evidence="3">
    <location>
        <begin position="1"/>
        <end position="25"/>
    </location>
</feature>
<evidence type="ECO:0000313" key="6">
    <source>
        <dbReference type="Proteomes" id="UP000808914"/>
    </source>
</evidence>
<organism evidence="5 6">
    <name type="scientific">Scopulibacillus daqui</name>
    <dbReference type="NCBI Taxonomy" id="1469162"/>
    <lineage>
        <taxon>Bacteria</taxon>
        <taxon>Bacillati</taxon>
        <taxon>Bacillota</taxon>
        <taxon>Bacilli</taxon>
        <taxon>Bacillales</taxon>
        <taxon>Sporolactobacillaceae</taxon>
        <taxon>Scopulibacillus</taxon>
    </lineage>
</organism>
<evidence type="ECO:0000259" key="4">
    <source>
        <dbReference type="PROSITE" id="PS51677"/>
    </source>
</evidence>
<accession>A0ABS2PY59</accession>
<comment type="caution">
    <text evidence="5">The sequence shown here is derived from an EMBL/GenBank/DDBJ whole genome shotgun (WGS) entry which is preliminary data.</text>
</comment>
<dbReference type="Proteomes" id="UP000808914">
    <property type="component" value="Unassembled WGS sequence"/>
</dbReference>
<evidence type="ECO:0000313" key="5">
    <source>
        <dbReference type="EMBL" id="MBM7644983.1"/>
    </source>
</evidence>
<dbReference type="EMBL" id="JAFBER010000005">
    <property type="protein sequence ID" value="MBM7644983.1"/>
    <property type="molecule type" value="Genomic_DNA"/>
</dbReference>
<dbReference type="PROSITE" id="PS51677">
    <property type="entry name" value="NODB"/>
    <property type="match status" value="1"/>
</dbReference>
<keyword evidence="2" id="KW-0378">Hydrolase</keyword>
<feature type="domain" description="NodB homology" evidence="4">
    <location>
        <begin position="50"/>
        <end position="232"/>
    </location>
</feature>
<protein>
    <submittedName>
        <fullName evidence="5">Polysaccharide deacetylase family sporulation protein PdaB</fullName>
    </submittedName>
</protein>
<dbReference type="InterPro" id="IPR002509">
    <property type="entry name" value="NODB_dom"/>
</dbReference>
<keyword evidence="6" id="KW-1185">Reference proteome</keyword>
<evidence type="ECO:0000256" key="1">
    <source>
        <dbReference type="ARBA" id="ARBA00022723"/>
    </source>
</evidence>
<evidence type="ECO:0000256" key="2">
    <source>
        <dbReference type="ARBA" id="ARBA00022801"/>
    </source>
</evidence>
<dbReference type="InterPro" id="IPR050248">
    <property type="entry name" value="Polysacc_deacetylase_ArnD"/>
</dbReference>
<dbReference type="Pfam" id="PF01522">
    <property type="entry name" value="Polysacc_deac_1"/>
    <property type="match status" value="1"/>
</dbReference>
<dbReference type="RefSeq" id="WP_205002928.1">
    <property type="nucleotide sequence ID" value="NZ_JBHLTV010000048.1"/>
</dbReference>
<dbReference type="SUPFAM" id="SSF88713">
    <property type="entry name" value="Glycoside hydrolase/deacetylase"/>
    <property type="match status" value="1"/>
</dbReference>
<reference evidence="5 6" key="1">
    <citation type="submission" date="2021-01" db="EMBL/GenBank/DDBJ databases">
        <title>Genomic Encyclopedia of Type Strains, Phase IV (KMG-IV): sequencing the most valuable type-strain genomes for metagenomic binning, comparative biology and taxonomic classification.</title>
        <authorList>
            <person name="Goeker M."/>
        </authorList>
    </citation>
    <scope>NUCLEOTIDE SEQUENCE [LARGE SCALE GENOMIC DNA]</scope>
    <source>
        <strain evidence="5 6">DSM 28236</strain>
    </source>
</reference>
<sequence length="261" mass="30467">MGFNQHHMLCFLFTFLLLCYCPNHAYCFTINRSYYELKGDIVWEVPTNEKVAAITFDDGPHPIYTPEILDILKKYHAKATFFLIGNRIEQYPYLVQREVNEGHELGNHTYSHIYLNQMPYFKFLEEANRTENLIKLYQHPQIKLFRPPGGALNTDIIDTAWIENFEIILWSWDQDPKDWASPGTDRIVSHILNHIHNGSIILLHDSGGDRSQTVHALNKVIPKLQEKGYRLVTVSQLLKMNPRYASLFNFGIKNIMPSMKE</sequence>
<keyword evidence="3" id="KW-0732">Signal</keyword>